<proteinExistence type="predicted"/>
<evidence type="ECO:0000259" key="2">
    <source>
        <dbReference type="PROSITE" id="PS51502"/>
    </source>
</evidence>
<dbReference type="InterPro" id="IPR011008">
    <property type="entry name" value="Dimeric_a/b-barrel"/>
</dbReference>
<evidence type="ECO:0000313" key="3">
    <source>
        <dbReference type="EMBL" id="EQB30293.1"/>
    </source>
</evidence>
<accession>T0KA71</accession>
<feature type="domain" description="Stress-response A/B barrel" evidence="2">
    <location>
        <begin position="29"/>
        <end position="125"/>
    </location>
</feature>
<dbReference type="EMBL" id="AUWY01000123">
    <property type="protein sequence ID" value="EQB30293.1"/>
    <property type="molecule type" value="Genomic_DNA"/>
</dbReference>
<gene>
    <name evidence="3" type="ORF">M529_20710</name>
</gene>
<keyword evidence="1" id="KW-0732">Signal</keyword>
<evidence type="ECO:0000256" key="1">
    <source>
        <dbReference type="SAM" id="SignalP"/>
    </source>
</evidence>
<organism evidence="3 4">
    <name type="scientific">Sphingobium ummariense RL-3</name>
    <dbReference type="NCBI Taxonomy" id="1346791"/>
    <lineage>
        <taxon>Bacteria</taxon>
        <taxon>Pseudomonadati</taxon>
        <taxon>Pseudomonadota</taxon>
        <taxon>Alphaproteobacteria</taxon>
        <taxon>Sphingomonadales</taxon>
        <taxon>Sphingomonadaceae</taxon>
        <taxon>Sphingobium</taxon>
    </lineage>
</organism>
<dbReference type="SMART" id="SM00886">
    <property type="entry name" value="Dabb"/>
    <property type="match status" value="1"/>
</dbReference>
<dbReference type="eggNOG" id="ENOG5031482">
    <property type="taxonomic scope" value="Bacteria"/>
</dbReference>
<keyword evidence="4" id="KW-1185">Reference proteome</keyword>
<evidence type="ECO:0000313" key="4">
    <source>
        <dbReference type="Proteomes" id="UP000015523"/>
    </source>
</evidence>
<sequence>MMALGGAGMALSSAQAAAQTATPAVQAKLVHHVFFWLKRPGNQADRDQLIAGLRRLRAIPVIRDLQIGVPASTEKRDVVDSSFDVSELMLFDNAVDQKVYQDHEIHQAFIKSCEHLWQKVLVYDMQVVPDR</sequence>
<dbReference type="AlphaFoldDB" id="T0KA71"/>
<comment type="caution">
    <text evidence="3">The sequence shown here is derived from an EMBL/GenBank/DDBJ whole genome shotgun (WGS) entry which is preliminary data.</text>
</comment>
<dbReference type="Pfam" id="PF07876">
    <property type="entry name" value="Dabb"/>
    <property type="match status" value="1"/>
</dbReference>
<dbReference type="Gene3D" id="3.30.70.100">
    <property type="match status" value="1"/>
</dbReference>
<dbReference type="SUPFAM" id="SSF54909">
    <property type="entry name" value="Dimeric alpha+beta barrel"/>
    <property type="match status" value="1"/>
</dbReference>
<feature type="signal peptide" evidence="1">
    <location>
        <begin position="1"/>
        <end position="18"/>
    </location>
</feature>
<dbReference type="PROSITE" id="PS51502">
    <property type="entry name" value="S_R_A_B_BARREL"/>
    <property type="match status" value="1"/>
</dbReference>
<dbReference type="Proteomes" id="UP000015523">
    <property type="component" value="Unassembled WGS sequence"/>
</dbReference>
<dbReference type="OrthoDB" id="7189263at2"/>
<dbReference type="InterPro" id="IPR013097">
    <property type="entry name" value="Dabb"/>
</dbReference>
<protein>
    <submittedName>
        <fullName evidence="3">Stress responsive alpha-beta barrel</fullName>
    </submittedName>
</protein>
<name>T0KA71_9SPHN</name>
<dbReference type="STRING" id="1346791.M529_20710"/>
<dbReference type="PATRIC" id="fig|1346791.3.peg.4006"/>
<feature type="chain" id="PRO_5004578820" evidence="1">
    <location>
        <begin position="19"/>
        <end position="131"/>
    </location>
</feature>
<reference evidence="3 4" key="1">
    <citation type="journal article" date="2013" name="Genome Announc.">
        <title>Draft Genome Sequence of Sphingobium ummariense Strain RL-3, a Hexachlorocyclohexane-Degrading Bacterium.</title>
        <authorList>
            <person name="Kohli P."/>
            <person name="Dua A."/>
            <person name="Sangwan N."/>
            <person name="Oldach P."/>
            <person name="Khurana J.P."/>
            <person name="Lal R."/>
        </authorList>
    </citation>
    <scope>NUCLEOTIDE SEQUENCE [LARGE SCALE GENOMIC DNA]</scope>
    <source>
        <strain evidence="3 4">RL-3</strain>
    </source>
</reference>